<keyword evidence="4" id="KW-0479">Metal-binding</keyword>
<dbReference type="GO" id="GO:0003824">
    <property type="term" value="F:catalytic activity"/>
    <property type="evidence" value="ECO:0007669"/>
    <property type="project" value="InterPro"/>
</dbReference>
<dbReference type="CDD" id="cd01335">
    <property type="entry name" value="Radical_SAM"/>
    <property type="match status" value="1"/>
</dbReference>
<evidence type="ECO:0000259" key="7">
    <source>
        <dbReference type="PROSITE" id="PS51918"/>
    </source>
</evidence>
<comment type="caution">
    <text evidence="8">The sequence shown here is derived from an EMBL/GenBank/DDBJ whole genome shotgun (WGS) entry which is preliminary data.</text>
</comment>
<dbReference type="PROSITE" id="PS51918">
    <property type="entry name" value="RADICAL_SAM"/>
    <property type="match status" value="1"/>
</dbReference>
<proteinExistence type="predicted"/>
<dbReference type="PANTHER" id="PTHR11135:SF0">
    <property type="entry name" value="ELONGATOR COMPLEX PROTEIN 3"/>
    <property type="match status" value="1"/>
</dbReference>
<keyword evidence="2" id="KW-0004">4Fe-4S</keyword>
<keyword evidence="6" id="KW-0411">Iron-sulfur</keyword>
<evidence type="ECO:0000313" key="9">
    <source>
        <dbReference type="Proteomes" id="UP000013378"/>
    </source>
</evidence>
<evidence type="ECO:0000256" key="4">
    <source>
        <dbReference type="ARBA" id="ARBA00022723"/>
    </source>
</evidence>
<dbReference type="GO" id="GO:0002926">
    <property type="term" value="P:tRNA wobble base 5-methoxycarbonylmethyl-2-thiouridinylation"/>
    <property type="evidence" value="ECO:0007669"/>
    <property type="project" value="TreeGrafter"/>
</dbReference>
<dbReference type="GO" id="GO:0051539">
    <property type="term" value="F:4 iron, 4 sulfur cluster binding"/>
    <property type="evidence" value="ECO:0007669"/>
    <property type="project" value="UniProtKB-KW"/>
</dbReference>
<evidence type="ECO:0000256" key="6">
    <source>
        <dbReference type="ARBA" id="ARBA00023014"/>
    </source>
</evidence>
<dbReference type="SFLD" id="SFLDG01082">
    <property type="entry name" value="B12-binding_domain_containing"/>
    <property type="match status" value="1"/>
</dbReference>
<dbReference type="InterPro" id="IPR032432">
    <property type="entry name" value="Radical_SAM_C"/>
</dbReference>
<evidence type="ECO:0000256" key="2">
    <source>
        <dbReference type="ARBA" id="ARBA00022485"/>
    </source>
</evidence>
<sequence>MSNVYRIIPVFVPHKGCPFDCVFCNQKKITGLSTDVTKENVEETVKEYIRTIPDCNEELEIAFYGGSFTAIDMGTQEELLEVAYRYKNKGLIDRIRLSTRPDYIDYKRLSLLKKYQVDTIELGVQSMDEGVLKKSNRGHTSNHVREAVELIREYKFNLGVQMMLGLPGDNKEKSLYTGIEIIKLKPDFVRIYPTLVVKDTYLEKLNDNGKYKPLSLNEAIDISSELLMLFKYYGITVIRIGLQPSENITLDGDVVAGPFHPAIRQLVESRVYREVLNQYFSENVYSEDIVIGINKKMISTFVGQKKENIKYIKEKYNISNIKVISEEIDKDCINIYMNEAKDHIVIKDYIQLYLEKRNLLSKVEYK</sequence>
<dbReference type="Gene3D" id="3.80.30.20">
    <property type="entry name" value="tm_1862 like domain"/>
    <property type="match status" value="1"/>
</dbReference>
<evidence type="ECO:0000256" key="5">
    <source>
        <dbReference type="ARBA" id="ARBA00023004"/>
    </source>
</evidence>
<dbReference type="OrthoDB" id="9815044at2"/>
<dbReference type="InterPro" id="IPR039661">
    <property type="entry name" value="ELP3"/>
</dbReference>
<evidence type="ECO:0000256" key="3">
    <source>
        <dbReference type="ARBA" id="ARBA00022691"/>
    </source>
</evidence>
<dbReference type="Pfam" id="PF16199">
    <property type="entry name" value="Radical_SAM_C"/>
    <property type="match status" value="1"/>
</dbReference>
<dbReference type="GO" id="GO:0046872">
    <property type="term" value="F:metal ion binding"/>
    <property type="evidence" value="ECO:0007669"/>
    <property type="project" value="UniProtKB-KW"/>
</dbReference>
<dbReference type="RefSeq" id="WP_006308993.1">
    <property type="nucleotide sequence ID" value="NZ_ARZA01000068.1"/>
</dbReference>
<protein>
    <submittedName>
        <fullName evidence="8">Oxygen-independent coproporphyrinogen III oxidase</fullName>
    </submittedName>
</protein>
<dbReference type="InterPro" id="IPR058240">
    <property type="entry name" value="rSAM_sf"/>
</dbReference>
<dbReference type="GO" id="GO:0005737">
    <property type="term" value="C:cytoplasm"/>
    <property type="evidence" value="ECO:0007669"/>
    <property type="project" value="TreeGrafter"/>
</dbReference>
<evidence type="ECO:0000313" key="8">
    <source>
        <dbReference type="EMBL" id="EOD01235.1"/>
    </source>
</evidence>
<dbReference type="STRING" id="1304284.L21TH_0693"/>
<gene>
    <name evidence="8" type="ORF">L21TH_0693</name>
</gene>
<dbReference type="SMART" id="SM00729">
    <property type="entry name" value="Elp3"/>
    <property type="match status" value="1"/>
</dbReference>
<dbReference type="Pfam" id="PF04055">
    <property type="entry name" value="Radical_SAM"/>
    <property type="match status" value="1"/>
</dbReference>
<organism evidence="8 9">
    <name type="scientific">Caldisalinibacter kiritimatiensis</name>
    <dbReference type="NCBI Taxonomy" id="1304284"/>
    <lineage>
        <taxon>Bacteria</taxon>
        <taxon>Bacillati</taxon>
        <taxon>Bacillota</taxon>
        <taxon>Tissierellia</taxon>
        <taxon>Tissierellales</taxon>
        <taxon>Thermohalobacteraceae</taxon>
        <taxon>Caldisalinibacter</taxon>
    </lineage>
</organism>
<dbReference type="SUPFAM" id="SSF102114">
    <property type="entry name" value="Radical SAM enzymes"/>
    <property type="match status" value="1"/>
</dbReference>
<dbReference type="eggNOG" id="COG1243">
    <property type="taxonomic scope" value="Bacteria"/>
</dbReference>
<name>R1CFZ5_9FIRM</name>
<dbReference type="Proteomes" id="UP000013378">
    <property type="component" value="Unassembled WGS sequence"/>
</dbReference>
<accession>R1CFZ5</accession>
<keyword evidence="5" id="KW-0408">Iron</keyword>
<feature type="domain" description="Radical SAM core" evidence="7">
    <location>
        <begin position="3"/>
        <end position="236"/>
    </location>
</feature>
<dbReference type="InterPro" id="IPR006638">
    <property type="entry name" value="Elp3/MiaA/NifB-like_rSAM"/>
</dbReference>
<dbReference type="EMBL" id="ARZA01000068">
    <property type="protein sequence ID" value="EOD01235.1"/>
    <property type="molecule type" value="Genomic_DNA"/>
</dbReference>
<dbReference type="SFLD" id="SFLDS00029">
    <property type="entry name" value="Radical_SAM"/>
    <property type="match status" value="1"/>
</dbReference>
<dbReference type="InterPro" id="IPR023404">
    <property type="entry name" value="rSAM_horseshoe"/>
</dbReference>
<keyword evidence="3" id="KW-0949">S-adenosyl-L-methionine</keyword>
<reference evidence="8 9" key="1">
    <citation type="journal article" date="2015" name="Geomicrobiol. J.">
        <title>Caldisalinibacter kiritimatiensis gen. nov., sp. nov., a moderately thermohalophilic thiosulfate-reducing bacterium from a hypersaline microbial mat.</title>
        <authorList>
            <person name="Ben Hania W."/>
            <person name="Joseph M."/>
            <person name="Fiebig A."/>
            <person name="Bunk B."/>
            <person name="Klenk H.-P."/>
            <person name="Fardeau M.-L."/>
            <person name="Spring S."/>
        </authorList>
    </citation>
    <scope>NUCLEOTIDE SEQUENCE [LARGE SCALE GENOMIC DNA]</scope>
    <source>
        <strain evidence="8 9">L21-TH-D2</strain>
    </source>
</reference>
<comment type="cofactor">
    <cofactor evidence="1">
        <name>[4Fe-4S] cluster</name>
        <dbReference type="ChEBI" id="CHEBI:49883"/>
    </cofactor>
</comment>
<dbReference type="PATRIC" id="fig|1304284.3.peg.681"/>
<dbReference type="PANTHER" id="PTHR11135">
    <property type="entry name" value="HISTONE ACETYLTRANSFERASE-RELATED"/>
    <property type="match status" value="1"/>
</dbReference>
<dbReference type="AlphaFoldDB" id="R1CFZ5"/>
<keyword evidence="9" id="KW-1185">Reference proteome</keyword>
<dbReference type="InterPro" id="IPR007197">
    <property type="entry name" value="rSAM"/>
</dbReference>
<dbReference type="SFLD" id="SFLDG01086">
    <property type="entry name" value="elongater_protein-like"/>
    <property type="match status" value="1"/>
</dbReference>
<evidence type="ECO:0000256" key="1">
    <source>
        <dbReference type="ARBA" id="ARBA00001966"/>
    </source>
</evidence>